<proteinExistence type="predicted"/>
<dbReference type="Pfam" id="PF25999">
    <property type="entry name" value="SYNRG_C"/>
    <property type="match status" value="1"/>
</dbReference>
<dbReference type="InterPro" id="IPR059024">
    <property type="entry name" value="SYNRG_C"/>
</dbReference>
<feature type="compositionally biased region" description="Basic and acidic residues" evidence="1">
    <location>
        <begin position="460"/>
        <end position="470"/>
    </location>
</feature>
<feature type="region of interest" description="Disordered" evidence="1">
    <location>
        <begin position="211"/>
        <end position="239"/>
    </location>
</feature>
<dbReference type="OrthoDB" id="765227at2759"/>
<dbReference type="PANTHER" id="PTHR35701:SF1">
    <property type="entry name" value="OS11G0148400 PROTEIN"/>
    <property type="match status" value="1"/>
</dbReference>
<feature type="region of interest" description="Disordered" evidence="1">
    <location>
        <begin position="65"/>
        <end position="86"/>
    </location>
</feature>
<dbReference type="RefSeq" id="XP_022742519.1">
    <property type="nucleotide sequence ID" value="XM_022886784.1"/>
</dbReference>
<evidence type="ECO:0000259" key="2">
    <source>
        <dbReference type="Pfam" id="PF25999"/>
    </source>
</evidence>
<dbReference type="AlphaFoldDB" id="A0A6P5YPU2"/>
<evidence type="ECO:0000313" key="4">
    <source>
        <dbReference type="RefSeq" id="XP_022742519.1"/>
    </source>
</evidence>
<keyword evidence="3" id="KW-1185">Reference proteome</keyword>
<organism evidence="3 4">
    <name type="scientific">Durio zibethinus</name>
    <name type="common">Durian</name>
    <dbReference type="NCBI Taxonomy" id="66656"/>
    <lineage>
        <taxon>Eukaryota</taxon>
        <taxon>Viridiplantae</taxon>
        <taxon>Streptophyta</taxon>
        <taxon>Embryophyta</taxon>
        <taxon>Tracheophyta</taxon>
        <taxon>Spermatophyta</taxon>
        <taxon>Magnoliopsida</taxon>
        <taxon>eudicotyledons</taxon>
        <taxon>Gunneridae</taxon>
        <taxon>Pentapetalae</taxon>
        <taxon>rosids</taxon>
        <taxon>malvids</taxon>
        <taxon>Malvales</taxon>
        <taxon>Malvaceae</taxon>
        <taxon>Helicteroideae</taxon>
        <taxon>Durio</taxon>
    </lineage>
</organism>
<accession>A0A6P5YPU2</accession>
<dbReference type="GeneID" id="111293818"/>
<evidence type="ECO:0000256" key="1">
    <source>
        <dbReference type="SAM" id="MobiDB-lite"/>
    </source>
</evidence>
<dbReference type="Proteomes" id="UP000515121">
    <property type="component" value="Unplaced"/>
</dbReference>
<reference evidence="4" key="1">
    <citation type="submission" date="2025-08" db="UniProtKB">
        <authorList>
            <consortium name="RefSeq"/>
        </authorList>
    </citation>
    <scope>IDENTIFICATION</scope>
    <source>
        <tissue evidence="4">Fruit stalk</tissue>
    </source>
</reference>
<protein>
    <submittedName>
        <fullName evidence="4">Uncharacterized protein LOC111293818 isoform X1</fullName>
    </submittedName>
</protein>
<dbReference type="KEGG" id="dzi:111293818"/>
<name>A0A6P5YPU2_DURZI</name>
<feature type="region of interest" description="Disordered" evidence="1">
    <location>
        <begin position="453"/>
        <end position="480"/>
    </location>
</feature>
<sequence length="952" mass="104071">MAEYDDEEGFGDFIFISSLSSHSINGPDFSTTKTIVNDDDDWGDFINSDNAISGGESLPVNHFHFDPFPNSSPPTQPDSDPIRAEPAKNGWAKLTGALPLSIFGEEDKEEESGAVDAGFNGVAGSFSFPKKDGNLKGKGSDLNELIADLHKKNEKEKEGNGFGSGLDVKKGVDLNPKVETWNWNGLNLGLNGSGFKVDALDLSGNAPALDKKEDTLGSNGDVFGMERKEGNLGSNSTGLDQNGLTFDLNGGTSDLIDDEEDDGWEFKGAESKAEAEAENLKIDQNEPMSNFNVPILSWDPLGTNANGLNSNVSGVISNASMLNSSLVDENEEFGDNGGWEFKTAESETVSGTGNAKLFRDSILFTTLKVQGREQENPKGTEFGFGFGNGMNGSSMFFVTSGGISNNPGEWDLGFSFSPSFGSQSKQNDTKNGVISSPVDKNIEPDKMSWAFRDTISGNESKTKEERKDADASSGLEDYSFDSHIQGNEETVEKHKGALPLTIFGDAELETDDSLRYEDVSTHKPPSLRVDMKDTHSNISINDLISSLYSQAEKNASLNHISNPSEKGLLSSQTEVDSNLVNGDDDLDDDSWEFKGAVSGTTGENLNSPLGLGDSYEEYSTKMGLNDYVDFYSKLTAELCFVALSHLDNMKKDRSSAAPSGEDAEVKAIEKEIQGVCNELQKDGTISKEMTSENLQSRSIYLSELAKVLEEKKFQVLESEYHLSEKLSLAEKDLRSATELLKHAVSTLKILKLGSVEDQSNYVSLWSRILSVCALELKHGASIWKQSLQKNIHNQLLFKPQGRKYILALGEIFRVVKIVGSLSTKLYKPWILFSSEYPTSFFALVRECSTLWSSSGLDEALQSLSDPTDLKYDVEALLGSIQSTDDFDAHELYKKVFSGQEPTCYLSGVSAGTMPGMKMVVWDGQHYFLTIVNLWANLISRDPPNLPHIHVRK</sequence>
<evidence type="ECO:0000313" key="3">
    <source>
        <dbReference type="Proteomes" id="UP000515121"/>
    </source>
</evidence>
<dbReference type="PANTHER" id="PTHR35701">
    <property type="entry name" value="OS11G0148400 PROTEIN"/>
    <property type="match status" value="1"/>
</dbReference>
<gene>
    <name evidence="4" type="primary">LOC111293818</name>
</gene>
<feature type="domain" description="Synergin gamma C-terminal" evidence="2">
    <location>
        <begin position="754"/>
        <end position="945"/>
    </location>
</feature>